<dbReference type="InterPro" id="IPR000595">
    <property type="entry name" value="cNMP-bd_dom"/>
</dbReference>
<dbReference type="RefSeq" id="WP_126701016.1">
    <property type="nucleotide sequence ID" value="NZ_RWKW01000057.1"/>
</dbReference>
<feature type="domain" description="Cyclic nucleotide-binding" evidence="2">
    <location>
        <begin position="97"/>
        <end position="212"/>
    </location>
</feature>
<dbReference type="InterPro" id="IPR050397">
    <property type="entry name" value="Env_Response_Regulators"/>
</dbReference>
<accession>A0A429YV03</accession>
<evidence type="ECO:0000259" key="2">
    <source>
        <dbReference type="PROSITE" id="PS50042"/>
    </source>
</evidence>
<dbReference type="InterPro" id="IPR018488">
    <property type="entry name" value="cNMP-bd_CS"/>
</dbReference>
<reference evidence="3 4" key="1">
    <citation type="submission" date="2018-12" db="EMBL/GenBank/DDBJ databases">
        <title>Mesorhizobium carbonis sp. nov., isolated from coal mine water.</title>
        <authorList>
            <person name="Xin W."/>
            <person name="Xu Z."/>
            <person name="Xiang F."/>
            <person name="Zhang J."/>
            <person name="Xi L."/>
            <person name="Liu J."/>
        </authorList>
    </citation>
    <scope>NUCLEOTIDE SEQUENCE [LARGE SCALE GENOMIC DNA]</scope>
    <source>
        <strain evidence="3 4">B2.3</strain>
    </source>
</reference>
<dbReference type="Gene3D" id="2.60.120.10">
    <property type="entry name" value="Jelly Rolls"/>
    <property type="match status" value="1"/>
</dbReference>
<dbReference type="GO" id="GO:0003700">
    <property type="term" value="F:DNA-binding transcription factor activity"/>
    <property type="evidence" value="ECO:0007669"/>
    <property type="project" value="TreeGrafter"/>
</dbReference>
<dbReference type="Pfam" id="PF00027">
    <property type="entry name" value="cNMP_binding"/>
    <property type="match status" value="1"/>
</dbReference>
<dbReference type="InterPro" id="IPR018490">
    <property type="entry name" value="cNMP-bd_dom_sf"/>
</dbReference>
<dbReference type="PROSITE" id="PS00888">
    <property type="entry name" value="CNMP_BINDING_1"/>
    <property type="match status" value="1"/>
</dbReference>
<feature type="transmembrane region" description="Helical" evidence="1">
    <location>
        <begin position="64"/>
        <end position="81"/>
    </location>
</feature>
<gene>
    <name evidence="3" type="ORF">EJC49_16390</name>
</gene>
<keyword evidence="1" id="KW-0472">Membrane</keyword>
<dbReference type="CDD" id="cd00038">
    <property type="entry name" value="CAP_ED"/>
    <property type="match status" value="1"/>
</dbReference>
<dbReference type="PROSITE" id="PS50042">
    <property type="entry name" value="CNMP_BINDING_3"/>
    <property type="match status" value="1"/>
</dbReference>
<dbReference type="GO" id="GO:0005829">
    <property type="term" value="C:cytosol"/>
    <property type="evidence" value="ECO:0007669"/>
    <property type="project" value="TreeGrafter"/>
</dbReference>
<sequence>MDEFLEQFSDPSKFLGHVNYILVILSVSMSSMRWLRIFAIASGITGVVYYGFMISDLISATWELIFTAVNAIQLTLILLASRVRRLNDDEKLFIDAVMPTLEGNLRARMLKIARWETREPGEILIEEGQAAPQLVFIARGAASVEKGEKLIGVCGPGDFLGEMSFLSGNPASATVRVSNEIRCCVYDPGELRALLQRNPPIRQALELSFNRNLVGKLDRMNETRHATV</sequence>
<dbReference type="PANTHER" id="PTHR24567:SF68">
    <property type="entry name" value="DNA-BINDING TRANSCRIPTIONAL DUAL REGULATOR CRP"/>
    <property type="match status" value="1"/>
</dbReference>
<dbReference type="SMART" id="SM00100">
    <property type="entry name" value="cNMP"/>
    <property type="match status" value="1"/>
</dbReference>
<comment type="caution">
    <text evidence="3">The sequence shown here is derived from an EMBL/GenBank/DDBJ whole genome shotgun (WGS) entry which is preliminary data.</text>
</comment>
<proteinExistence type="predicted"/>
<name>A0A429YV03_9HYPH</name>
<feature type="transmembrane region" description="Helical" evidence="1">
    <location>
        <begin position="34"/>
        <end position="52"/>
    </location>
</feature>
<dbReference type="OrthoDB" id="7946922at2"/>
<keyword evidence="1" id="KW-0812">Transmembrane</keyword>
<keyword evidence="4" id="KW-1185">Reference proteome</keyword>
<dbReference type="PANTHER" id="PTHR24567">
    <property type="entry name" value="CRP FAMILY TRANSCRIPTIONAL REGULATORY PROTEIN"/>
    <property type="match status" value="1"/>
</dbReference>
<organism evidence="3 4">
    <name type="scientific">Aquibium carbonis</name>
    <dbReference type="NCBI Taxonomy" id="2495581"/>
    <lineage>
        <taxon>Bacteria</taxon>
        <taxon>Pseudomonadati</taxon>
        <taxon>Pseudomonadota</taxon>
        <taxon>Alphaproteobacteria</taxon>
        <taxon>Hyphomicrobiales</taxon>
        <taxon>Phyllobacteriaceae</taxon>
        <taxon>Aquibium</taxon>
    </lineage>
</organism>
<dbReference type="EMBL" id="RWKW01000057">
    <property type="protein sequence ID" value="RST85305.1"/>
    <property type="molecule type" value="Genomic_DNA"/>
</dbReference>
<dbReference type="AlphaFoldDB" id="A0A429YV03"/>
<keyword evidence="1" id="KW-1133">Transmembrane helix</keyword>
<dbReference type="Proteomes" id="UP000278398">
    <property type="component" value="Unassembled WGS sequence"/>
</dbReference>
<protein>
    <submittedName>
        <fullName evidence="3">Cyclic nucleotide-binding domain-containing protein</fullName>
    </submittedName>
</protein>
<evidence type="ECO:0000313" key="4">
    <source>
        <dbReference type="Proteomes" id="UP000278398"/>
    </source>
</evidence>
<dbReference type="SUPFAM" id="SSF51206">
    <property type="entry name" value="cAMP-binding domain-like"/>
    <property type="match status" value="1"/>
</dbReference>
<evidence type="ECO:0000313" key="3">
    <source>
        <dbReference type="EMBL" id="RST85305.1"/>
    </source>
</evidence>
<dbReference type="InterPro" id="IPR014710">
    <property type="entry name" value="RmlC-like_jellyroll"/>
</dbReference>
<evidence type="ECO:0000256" key="1">
    <source>
        <dbReference type="SAM" id="Phobius"/>
    </source>
</evidence>